<accession>A0A3P1SN99</accession>
<evidence type="ECO:0000256" key="1">
    <source>
        <dbReference type="ARBA" id="ARBA00004651"/>
    </source>
</evidence>
<dbReference type="InterPro" id="IPR036526">
    <property type="entry name" value="C-N_Hydrolase_sf"/>
</dbReference>
<dbReference type="InterPro" id="IPR004563">
    <property type="entry name" value="Apolipo_AcylTrfase"/>
</dbReference>
<keyword evidence="5 9" id="KW-0812">Transmembrane</keyword>
<feature type="transmembrane region" description="Helical" evidence="9">
    <location>
        <begin position="433"/>
        <end position="454"/>
    </location>
</feature>
<evidence type="ECO:0000259" key="10">
    <source>
        <dbReference type="PROSITE" id="PS50263"/>
    </source>
</evidence>
<feature type="transmembrane region" description="Helical" evidence="9">
    <location>
        <begin position="78"/>
        <end position="102"/>
    </location>
</feature>
<dbReference type="Pfam" id="PF20154">
    <property type="entry name" value="LNT_N"/>
    <property type="match status" value="1"/>
</dbReference>
<evidence type="ECO:0000256" key="5">
    <source>
        <dbReference type="ARBA" id="ARBA00022692"/>
    </source>
</evidence>
<comment type="subcellular location">
    <subcellularLocation>
        <location evidence="1">Cell membrane</location>
        <topology evidence="1">Multi-pass membrane protein</topology>
    </subcellularLocation>
</comment>
<evidence type="ECO:0000313" key="12">
    <source>
        <dbReference type="Proteomes" id="UP000267535"/>
    </source>
</evidence>
<keyword evidence="7 9" id="KW-0472">Membrane</keyword>
<dbReference type="PANTHER" id="PTHR38686:SF1">
    <property type="entry name" value="APOLIPOPROTEIN N-ACYLTRANSFERASE"/>
    <property type="match status" value="1"/>
</dbReference>
<evidence type="ECO:0000256" key="4">
    <source>
        <dbReference type="ARBA" id="ARBA00022679"/>
    </source>
</evidence>
<dbReference type="GO" id="GO:0016410">
    <property type="term" value="F:N-acyltransferase activity"/>
    <property type="evidence" value="ECO:0007669"/>
    <property type="project" value="InterPro"/>
</dbReference>
<evidence type="ECO:0000256" key="2">
    <source>
        <dbReference type="ARBA" id="ARBA00010065"/>
    </source>
</evidence>
<sequence>MICKRWVGKNPILLLPVALISFVSALPPFSFWPAAVIGLYSLSALCTSCSPKTAATAGLITGAAMASHAFWGAHAMSLWLFIFAVLIIAVVFMAICTATSLLSRHGMPGMFLAAVVVAMTEFLCGWAGFPFSHNVFWVNSPLMDLLLPYLGAEWQAAFYWFIPLLTWRFLPVVFCALMLVYCFWQQADSVDFTNRKISLIQTSFSDELLSFPGLPGRLEYRYQVLKQLLEQSKKTNPDLVVLPESALPLYISEFTPTLKKLLAGSGSSDWLIHQYRYRDDGFLNSSNLLLTNNLEVIAEIDKKSPIPLAEPRIWEGLSAQSMVWQGLNLVSVVCSDSFRTQALRPDLKHADLLVVTANDYSLTGSLLPQLHLEMDQIRAAESGVPILRAVNGGPSAVIDNKGRVIRQLEEGYQSILTSRLPASEHSFFINNQYIIGIASMVLIFSTLLGALSIKRYPYAETSEKPSVIWPGLVFFCVLIISSGSWQESRITVKRTENSSAKFQYQHFTIEQFMLRQFGYLTVANGASQKLFNFQTVQLNDFFLEPTSLAAITETTKGRVLILDENGGEVLIYGAEGLQTSNKSQLMRETVSDLIQIKVKKS</sequence>
<dbReference type="Gene3D" id="3.60.110.10">
    <property type="entry name" value="Carbon-nitrogen hydrolase"/>
    <property type="match status" value="1"/>
</dbReference>
<keyword evidence="3" id="KW-1003">Cell membrane</keyword>
<dbReference type="Proteomes" id="UP000267535">
    <property type="component" value="Unassembled WGS sequence"/>
</dbReference>
<evidence type="ECO:0000256" key="7">
    <source>
        <dbReference type="ARBA" id="ARBA00023136"/>
    </source>
</evidence>
<evidence type="ECO:0000256" key="3">
    <source>
        <dbReference type="ARBA" id="ARBA00022475"/>
    </source>
</evidence>
<feature type="domain" description="CN hydrolase" evidence="10">
    <location>
        <begin position="195"/>
        <end position="422"/>
    </location>
</feature>
<name>A0A3P1SN99_9GAMM</name>
<gene>
    <name evidence="11" type="ORF">EHS89_13380</name>
</gene>
<keyword evidence="6 9" id="KW-1133">Transmembrane helix</keyword>
<protein>
    <recommendedName>
        <fullName evidence="10">CN hydrolase domain-containing protein</fullName>
    </recommendedName>
</protein>
<feature type="transmembrane region" description="Helical" evidence="9">
    <location>
        <begin position="466"/>
        <end position="485"/>
    </location>
</feature>
<dbReference type="RefSeq" id="WP_124926658.1">
    <property type="nucleotide sequence ID" value="NZ_BMOH01000002.1"/>
</dbReference>
<dbReference type="GO" id="GO:0005886">
    <property type="term" value="C:plasma membrane"/>
    <property type="evidence" value="ECO:0007669"/>
    <property type="project" value="UniProtKB-SubCell"/>
</dbReference>
<dbReference type="PANTHER" id="PTHR38686">
    <property type="entry name" value="APOLIPOPROTEIN N-ACYLTRANSFERASE"/>
    <property type="match status" value="1"/>
</dbReference>
<organism evidence="11 12">
    <name type="scientific">Amphritea balenae</name>
    <dbReference type="NCBI Taxonomy" id="452629"/>
    <lineage>
        <taxon>Bacteria</taxon>
        <taxon>Pseudomonadati</taxon>
        <taxon>Pseudomonadota</taxon>
        <taxon>Gammaproteobacteria</taxon>
        <taxon>Oceanospirillales</taxon>
        <taxon>Oceanospirillaceae</taxon>
        <taxon>Amphritea</taxon>
    </lineage>
</organism>
<proteinExistence type="inferred from homology"/>
<feature type="transmembrane region" description="Helical" evidence="9">
    <location>
        <begin position="109"/>
        <end position="129"/>
    </location>
</feature>
<keyword evidence="4" id="KW-0808">Transferase</keyword>
<dbReference type="InterPro" id="IPR003010">
    <property type="entry name" value="C-N_Hydrolase"/>
</dbReference>
<comment type="caution">
    <text evidence="11">The sequence shown here is derived from an EMBL/GenBank/DDBJ whole genome shotgun (WGS) entry which is preliminary data.</text>
</comment>
<dbReference type="EMBL" id="RQXV01000007">
    <property type="protein sequence ID" value="RRC98597.1"/>
    <property type="molecule type" value="Genomic_DNA"/>
</dbReference>
<dbReference type="Pfam" id="PF00795">
    <property type="entry name" value="CN_hydrolase"/>
    <property type="match status" value="1"/>
</dbReference>
<evidence type="ECO:0000256" key="9">
    <source>
        <dbReference type="SAM" id="Phobius"/>
    </source>
</evidence>
<comment type="similarity">
    <text evidence="2">Belongs to the CN hydrolase family. Apolipoprotein N-acyltransferase subfamily.</text>
</comment>
<dbReference type="PROSITE" id="PS50263">
    <property type="entry name" value="CN_HYDROLASE"/>
    <property type="match status" value="1"/>
</dbReference>
<reference evidence="11 12" key="1">
    <citation type="submission" date="2018-11" db="EMBL/GenBank/DDBJ databases">
        <title>The draft genome sequence of Amphritea balenae JAMM 1525T.</title>
        <authorList>
            <person name="Fang Z."/>
            <person name="Zhang Y."/>
            <person name="Han X."/>
        </authorList>
    </citation>
    <scope>NUCLEOTIDE SEQUENCE [LARGE SCALE GENOMIC DNA]</scope>
    <source>
        <strain evidence="11 12">JAMM 1525</strain>
    </source>
</reference>
<evidence type="ECO:0000256" key="8">
    <source>
        <dbReference type="ARBA" id="ARBA00023315"/>
    </source>
</evidence>
<feature type="transmembrane region" description="Helical" evidence="9">
    <location>
        <begin position="12"/>
        <end position="32"/>
    </location>
</feature>
<dbReference type="SUPFAM" id="SSF56317">
    <property type="entry name" value="Carbon-nitrogen hydrolase"/>
    <property type="match status" value="1"/>
</dbReference>
<keyword evidence="8" id="KW-0012">Acyltransferase</keyword>
<dbReference type="GO" id="GO:0042158">
    <property type="term" value="P:lipoprotein biosynthetic process"/>
    <property type="evidence" value="ECO:0007669"/>
    <property type="project" value="InterPro"/>
</dbReference>
<dbReference type="OrthoDB" id="9804277at2"/>
<keyword evidence="12" id="KW-1185">Reference proteome</keyword>
<evidence type="ECO:0000256" key="6">
    <source>
        <dbReference type="ARBA" id="ARBA00022989"/>
    </source>
</evidence>
<feature type="transmembrane region" description="Helical" evidence="9">
    <location>
        <begin position="157"/>
        <end position="184"/>
    </location>
</feature>
<evidence type="ECO:0000313" key="11">
    <source>
        <dbReference type="EMBL" id="RRC98597.1"/>
    </source>
</evidence>
<dbReference type="AlphaFoldDB" id="A0A3P1SN99"/>
<dbReference type="InterPro" id="IPR045378">
    <property type="entry name" value="LNT_N"/>
</dbReference>